<evidence type="ECO:0000313" key="1">
    <source>
        <dbReference type="EMBL" id="KJS59930.1"/>
    </source>
</evidence>
<comment type="caution">
    <text evidence="1">The sequence shown here is derived from an EMBL/GenBank/DDBJ whole genome shotgun (WGS) entry which is preliminary data.</text>
</comment>
<protein>
    <submittedName>
        <fullName evidence="1">Uncharacterized protein</fullName>
    </submittedName>
</protein>
<reference evidence="1 2" key="1">
    <citation type="submission" date="2015-02" db="EMBL/GenBank/DDBJ databases">
        <authorList>
            <person name="Ju K.-S."/>
            <person name="Doroghazi J.R."/>
            <person name="Metcalf W."/>
        </authorList>
    </citation>
    <scope>NUCLEOTIDE SEQUENCE [LARGE SCALE GENOMIC DNA]</scope>
    <source>
        <strain evidence="1 2">ATCC 31215</strain>
    </source>
</reference>
<keyword evidence="2" id="KW-1185">Reference proteome</keyword>
<dbReference type="PATRIC" id="fig|359131.3.peg.5838"/>
<dbReference type="Proteomes" id="UP000033699">
    <property type="component" value="Unassembled WGS sequence"/>
</dbReference>
<accession>A0A0F2TC74</accession>
<dbReference type="AlphaFoldDB" id="A0A0F2TC74"/>
<sequence length="196" mass="21441">MIPSQDGQPVPTFLTSALDYHVVKAMKFLHRSMEEGRYAATGSGNSVQEWHRLVGYAWTDLLQYGDLFRGAMALRMQAIGYSTEMIARYLQVEPGQVPKLISEDAQELYDGLTGSSSSGHDDVWGVVGRAIGRGELEQATRDRAEVVLAALFHNPGDPDALDYLPTHLQDLVREVTAVLDKAAGARHPEGAEALSM</sequence>
<dbReference type="OrthoDB" id="4181956at2"/>
<dbReference type="RefSeq" id="WP_045700166.1">
    <property type="nucleotide sequence ID" value="NZ_JZKH01000055.1"/>
</dbReference>
<name>A0A0F2TC74_STRR3</name>
<gene>
    <name evidence="1" type="ORF">VM95_24110</name>
</gene>
<organism evidence="1 2">
    <name type="scientific">Streptomyces rubellomurinus (strain ATCC 31215)</name>
    <dbReference type="NCBI Taxonomy" id="359131"/>
    <lineage>
        <taxon>Bacteria</taxon>
        <taxon>Bacillati</taxon>
        <taxon>Actinomycetota</taxon>
        <taxon>Actinomycetes</taxon>
        <taxon>Kitasatosporales</taxon>
        <taxon>Streptomycetaceae</taxon>
        <taxon>Streptomyces</taxon>
    </lineage>
</organism>
<evidence type="ECO:0000313" key="2">
    <source>
        <dbReference type="Proteomes" id="UP000033699"/>
    </source>
</evidence>
<proteinExistence type="predicted"/>
<dbReference type="EMBL" id="JZKH01000055">
    <property type="protein sequence ID" value="KJS59930.1"/>
    <property type="molecule type" value="Genomic_DNA"/>
</dbReference>